<dbReference type="SUPFAM" id="SSF47240">
    <property type="entry name" value="Ferritin-like"/>
    <property type="match status" value="1"/>
</dbReference>
<dbReference type="PANTHER" id="PTHR42932">
    <property type="entry name" value="GENERAL STRESS PROTEIN 20U"/>
    <property type="match status" value="1"/>
</dbReference>
<feature type="region of interest" description="Disordered" evidence="2">
    <location>
        <begin position="243"/>
        <end position="269"/>
    </location>
</feature>
<feature type="transmembrane region" description="Helical" evidence="3">
    <location>
        <begin position="53"/>
        <end position="71"/>
    </location>
</feature>
<accession>A0A2A2M2F0</accession>
<dbReference type="InterPro" id="IPR012347">
    <property type="entry name" value="Ferritin-like"/>
</dbReference>
<evidence type="ECO:0000256" key="2">
    <source>
        <dbReference type="SAM" id="MobiDB-lite"/>
    </source>
</evidence>
<gene>
    <name evidence="5" type="ORF">WR25_23843</name>
</gene>
<dbReference type="AlphaFoldDB" id="A0A2A2M2F0"/>
<proteinExistence type="inferred from homology"/>
<evidence type="ECO:0000313" key="5">
    <source>
        <dbReference type="EMBL" id="PAV92465.1"/>
    </source>
</evidence>
<dbReference type="InterPro" id="IPR008331">
    <property type="entry name" value="Ferritin_DPS_dom"/>
</dbReference>
<feature type="domain" description="Ferritin/DPS" evidence="4">
    <location>
        <begin position="102"/>
        <end position="241"/>
    </location>
</feature>
<dbReference type="Proteomes" id="UP000218231">
    <property type="component" value="Unassembled WGS sequence"/>
</dbReference>
<keyword evidence="6" id="KW-1185">Reference proteome</keyword>
<dbReference type="Gene3D" id="1.20.1260.10">
    <property type="match status" value="1"/>
</dbReference>
<dbReference type="OrthoDB" id="430900at2759"/>
<evidence type="ECO:0000256" key="3">
    <source>
        <dbReference type="SAM" id="Phobius"/>
    </source>
</evidence>
<dbReference type="EMBL" id="LIAE01006188">
    <property type="protein sequence ID" value="PAV92465.1"/>
    <property type="molecule type" value="Genomic_DNA"/>
</dbReference>
<evidence type="ECO:0000259" key="4">
    <source>
        <dbReference type="Pfam" id="PF00210"/>
    </source>
</evidence>
<dbReference type="GO" id="GO:0008199">
    <property type="term" value="F:ferric iron binding"/>
    <property type="evidence" value="ECO:0007669"/>
    <property type="project" value="InterPro"/>
</dbReference>
<dbReference type="Pfam" id="PF00210">
    <property type="entry name" value="Ferritin"/>
    <property type="match status" value="1"/>
</dbReference>
<protein>
    <recommendedName>
        <fullName evidence="4">Ferritin/DPS domain-containing protein</fullName>
    </recommendedName>
</protein>
<keyword evidence="3" id="KW-0472">Membrane</keyword>
<dbReference type="InterPro" id="IPR009078">
    <property type="entry name" value="Ferritin-like_SF"/>
</dbReference>
<evidence type="ECO:0000313" key="6">
    <source>
        <dbReference type="Proteomes" id="UP000218231"/>
    </source>
</evidence>
<evidence type="ECO:0000256" key="1">
    <source>
        <dbReference type="ARBA" id="ARBA00009497"/>
    </source>
</evidence>
<keyword evidence="3" id="KW-0812">Transmembrane</keyword>
<keyword evidence="3" id="KW-1133">Transmembrane helix</keyword>
<dbReference type="PRINTS" id="PR01346">
    <property type="entry name" value="HELNAPAPROT"/>
</dbReference>
<comment type="caution">
    <text evidence="5">The sequence shown here is derived from an EMBL/GenBank/DDBJ whole genome shotgun (WGS) entry which is preliminary data.</text>
</comment>
<name>A0A2A2M2F0_9BILA</name>
<dbReference type="InterPro" id="IPR002177">
    <property type="entry name" value="DPS_DNA-bd"/>
</dbReference>
<dbReference type="CDD" id="cd01043">
    <property type="entry name" value="DPS"/>
    <property type="match status" value="1"/>
</dbReference>
<dbReference type="PANTHER" id="PTHR42932:SF3">
    <property type="entry name" value="DNA PROTECTION DURING STARVATION PROTEIN"/>
    <property type="match status" value="1"/>
</dbReference>
<sequence length="269" mass="29092">MNGRNWKVAHVGDWPALRRRDGAGGGVHPSPVNSLSRTTLAEAIAKGIRMMRFASLAAVACLFATPAFAQITDTRSDKGFPQNSLSSQVHGGPQGEAQRASIAALQQALIELQQLQLQTKQAHWNVSGTLFYPLHELLQDHHDGVAKYADEVAERLLAIGASADGRANTIVRTSRVPEMPGGFIDDAQVITWFAANYRVVSDEIGQGIKASEDGDPTTSNLLQEVQHAIDKYQWQMRAMIQPTPTDPNTGADLNGGRPVPPMTRTAPAR</sequence>
<reference evidence="5 6" key="1">
    <citation type="journal article" date="2017" name="Curr. Biol.">
        <title>Genome architecture and evolution of a unichromosomal asexual nematode.</title>
        <authorList>
            <person name="Fradin H."/>
            <person name="Zegar C."/>
            <person name="Gutwein M."/>
            <person name="Lucas J."/>
            <person name="Kovtun M."/>
            <person name="Corcoran D."/>
            <person name="Baugh L.R."/>
            <person name="Kiontke K."/>
            <person name="Gunsalus K."/>
            <person name="Fitch D.H."/>
            <person name="Piano F."/>
        </authorList>
    </citation>
    <scope>NUCLEOTIDE SEQUENCE [LARGE SCALE GENOMIC DNA]</scope>
    <source>
        <strain evidence="5">PF1309</strain>
    </source>
</reference>
<comment type="similarity">
    <text evidence="1">Belongs to the Dps family.</text>
</comment>
<organism evidence="5 6">
    <name type="scientific">Diploscapter pachys</name>
    <dbReference type="NCBI Taxonomy" id="2018661"/>
    <lineage>
        <taxon>Eukaryota</taxon>
        <taxon>Metazoa</taxon>
        <taxon>Ecdysozoa</taxon>
        <taxon>Nematoda</taxon>
        <taxon>Chromadorea</taxon>
        <taxon>Rhabditida</taxon>
        <taxon>Rhabditina</taxon>
        <taxon>Rhabditomorpha</taxon>
        <taxon>Rhabditoidea</taxon>
        <taxon>Rhabditidae</taxon>
        <taxon>Diploscapter</taxon>
    </lineage>
</organism>